<feature type="transmembrane region" description="Helical" evidence="1">
    <location>
        <begin position="21"/>
        <end position="42"/>
    </location>
</feature>
<proteinExistence type="predicted"/>
<name>X0Z6R6_9ZZZZ</name>
<feature type="transmembrane region" description="Helical" evidence="1">
    <location>
        <begin position="48"/>
        <end position="72"/>
    </location>
</feature>
<reference evidence="2" key="1">
    <citation type="journal article" date="2014" name="Front. Microbiol.">
        <title>High frequency of phylogenetically diverse reductive dehalogenase-homologous genes in deep subseafloor sedimentary metagenomes.</title>
        <authorList>
            <person name="Kawai M."/>
            <person name="Futagami T."/>
            <person name="Toyoda A."/>
            <person name="Takaki Y."/>
            <person name="Nishi S."/>
            <person name="Hori S."/>
            <person name="Arai W."/>
            <person name="Tsubouchi T."/>
            <person name="Morono Y."/>
            <person name="Uchiyama I."/>
            <person name="Ito T."/>
            <person name="Fujiyama A."/>
            <person name="Inagaki F."/>
            <person name="Takami H."/>
        </authorList>
    </citation>
    <scope>NUCLEOTIDE SEQUENCE</scope>
    <source>
        <strain evidence="2">Expedition CK06-06</strain>
    </source>
</reference>
<dbReference type="EMBL" id="BART01009216">
    <property type="protein sequence ID" value="GAG64784.1"/>
    <property type="molecule type" value="Genomic_DNA"/>
</dbReference>
<sequence>SVTTEKFGGVMITESVIRGRNLLVIILLGNFGFWIFVSINIFNILGGFNAIMVLSIIWILTGLFTFCVYSLFLKGSSKLRKFIINEEFIQILVPPEPIFQVNWIEIDRIEVSKQPNTKFFGLFIRKSKEYLILLQRIKRFLSLAKKF</sequence>
<comment type="caution">
    <text evidence="2">The sequence shown here is derived from an EMBL/GenBank/DDBJ whole genome shotgun (WGS) entry which is preliminary data.</text>
</comment>
<keyword evidence="1" id="KW-0472">Membrane</keyword>
<feature type="non-terminal residue" evidence="2">
    <location>
        <position position="1"/>
    </location>
</feature>
<keyword evidence="1" id="KW-1133">Transmembrane helix</keyword>
<keyword evidence="1" id="KW-0812">Transmembrane</keyword>
<evidence type="ECO:0000313" key="2">
    <source>
        <dbReference type="EMBL" id="GAG64784.1"/>
    </source>
</evidence>
<organism evidence="2">
    <name type="scientific">marine sediment metagenome</name>
    <dbReference type="NCBI Taxonomy" id="412755"/>
    <lineage>
        <taxon>unclassified sequences</taxon>
        <taxon>metagenomes</taxon>
        <taxon>ecological metagenomes</taxon>
    </lineage>
</organism>
<protein>
    <submittedName>
        <fullName evidence="2">Uncharacterized protein</fullName>
    </submittedName>
</protein>
<dbReference type="AlphaFoldDB" id="X0Z6R6"/>
<evidence type="ECO:0000256" key="1">
    <source>
        <dbReference type="SAM" id="Phobius"/>
    </source>
</evidence>
<gene>
    <name evidence="2" type="ORF">S01H4_20482</name>
</gene>
<accession>X0Z6R6</accession>